<dbReference type="Proteomes" id="UP001157502">
    <property type="component" value="Chromosome 16"/>
</dbReference>
<dbReference type="EMBL" id="CM055743">
    <property type="protein sequence ID" value="KAJ7999811.1"/>
    <property type="molecule type" value="Genomic_DNA"/>
</dbReference>
<organism evidence="1 2">
    <name type="scientific">Dallia pectoralis</name>
    <name type="common">Alaska blackfish</name>
    <dbReference type="NCBI Taxonomy" id="75939"/>
    <lineage>
        <taxon>Eukaryota</taxon>
        <taxon>Metazoa</taxon>
        <taxon>Chordata</taxon>
        <taxon>Craniata</taxon>
        <taxon>Vertebrata</taxon>
        <taxon>Euteleostomi</taxon>
        <taxon>Actinopterygii</taxon>
        <taxon>Neopterygii</taxon>
        <taxon>Teleostei</taxon>
        <taxon>Protacanthopterygii</taxon>
        <taxon>Esociformes</taxon>
        <taxon>Umbridae</taxon>
        <taxon>Dallia</taxon>
    </lineage>
</organism>
<evidence type="ECO:0000313" key="1">
    <source>
        <dbReference type="EMBL" id="KAJ7999811.1"/>
    </source>
</evidence>
<evidence type="ECO:0000313" key="2">
    <source>
        <dbReference type="Proteomes" id="UP001157502"/>
    </source>
</evidence>
<protein>
    <submittedName>
        <fullName evidence="1">Uncharacterized protein</fullName>
    </submittedName>
</protein>
<gene>
    <name evidence="1" type="ORF">DPEC_G00198290</name>
</gene>
<keyword evidence="2" id="KW-1185">Reference proteome</keyword>
<name>A0ACC2G8F9_DALPE</name>
<accession>A0ACC2G8F9</accession>
<comment type="caution">
    <text evidence="1">The sequence shown here is derived from an EMBL/GenBank/DDBJ whole genome shotgun (WGS) entry which is preliminary data.</text>
</comment>
<proteinExistence type="predicted"/>
<reference evidence="1" key="1">
    <citation type="submission" date="2021-05" db="EMBL/GenBank/DDBJ databases">
        <authorList>
            <person name="Pan Q."/>
            <person name="Jouanno E."/>
            <person name="Zahm M."/>
            <person name="Klopp C."/>
            <person name="Cabau C."/>
            <person name="Louis A."/>
            <person name="Berthelot C."/>
            <person name="Parey E."/>
            <person name="Roest Crollius H."/>
            <person name="Montfort J."/>
            <person name="Robinson-Rechavi M."/>
            <person name="Bouchez O."/>
            <person name="Lampietro C."/>
            <person name="Lopez Roques C."/>
            <person name="Donnadieu C."/>
            <person name="Postlethwait J."/>
            <person name="Bobe J."/>
            <person name="Dillon D."/>
            <person name="Chandos A."/>
            <person name="von Hippel F."/>
            <person name="Guiguen Y."/>
        </authorList>
    </citation>
    <scope>NUCLEOTIDE SEQUENCE</scope>
    <source>
        <strain evidence="1">YG-Jan2019</strain>
    </source>
</reference>
<sequence>MCNRGEEDLAWERVDHNGKKQLQTSADGWSSRRCVGTSRQQATLECRRIKVNALPSPSLHPSYAREFIREGTKTAKVQTTSDVGQLGRARDWKLVADLNQRLHFPSEIATTNLRPDLVLWSSSLHSVYIIELTVPWEAAVEEAFERKSLKYTELAADAEQRGWKA</sequence>